<keyword evidence="1" id="KW-1133">Transmembrane helix</keyword>
<keyword evidence="3" id="KW-1185">Reference proteome</keyword>
<dbReference type="KEGG" id="tce:A3L02_02370"/>
<evidence type="ECO:0000313" key="2">
    <source>
        <dbReference type="EMBL" id="ASI98491.1"/>
    </source>
</evidence>
<gene>
    <name evidence="2" type="ORF">A3L02_02370</name>
</gene>
<protein>
    <recommendedName>
        <fullName evidence="4">WD40 repeat domain-containing protein</fullName>
    </recommendedName>
</protein>
<dbReference type="EMBL" id="CP014854">
    <property type="protein sequence ID" value="ASI98491.1"/>
    <property type="molecule type" value="Genomic_DNA"/>
</dbReference>
<dbReference type="SUPFAM" id="SSF50998">
    <property type="entry name" value="Quinoprotein alcohol dehydrogenase-like"/>
    <property type="match status" value="1"/>
</dbReference>
<dbReference type="OrthoDB" id="145878at2157"/>
<keyword evidence="1" id="KW-0812">Transmembrane</keyword>
<reference evidence="2 3" key="1">
    <citation type="submission" date="2016-03" db="EMBL/GenBank/DDBJ databases">
        <title>Complete genome sequence of Thermococcus celer.</title>
        <authorList>
            <person name="Oger P.M."/>
        </authorList>
    </citation>
    <scope>NUCLEOTIDE SEQUENCE [LARGE SCALE GENOMIC DNA]</scope>
    <source>
        <strain evidence="2 3">Vu 13</strain>
    </source>
</reference>
<accession>A0A218P0N2</accession>
<keyword evidence="1" id="KW-0472">Membrane</keyword>
<dbReference type="Proteomes" id="UP000197156">
    <property type="component" value="Chromosome"/>
</dbReference>
<proteinExistence type="predicted"/>
<evidence type="ECO:0000313" key="3">
    <source>
        <dbReference type="Proteomes" id="UP000197156"/>
    </source>
</evidence>
<dbReference type="GeneID" id="33323562"/>
<dbReference type="RefSeq" id="WP_088862450.1">
    <property type="nucleotide sequence ID" value="NZ_CP014854.1"/>
</dbReference>
<dbReference type="Gene3D" id="2.130.10.10">
    <property type="entry name" value="YVTN repeat-like/Quinoprotein amine dehydrogenase"/>
    <property type="match status" value="1"/>
</dbReference>
<feature type="transmembrane region" description="Helical" evidence="1">
    <location>
        <begin position="360"/>
        <end position="381"/>
    </location>
</feature>
<sequence length="386" mass="42107">MKRLFPLILLLLTLTPVSAQPHLLWTYHDQCIVFSMAFNDRGDLALAFGYNAVLLRPNGSVAFRAPVRGLAYSVAASDNGTVIVGTDGYWVQFFDSHGKLLREYRTENVVYSVDISPDGKYAVASNVGGFVYFFRDTALVWKRDVGSYVWSVDLVGDRILVGADDGKLVAFSLDGRALLNITLPGDVKRVAGNDDMFVSLAVSPDETWSSVYAFTWDGKELWEKKFDGLIRDMDFDGKRIALGGGLNEIVLLDGDGKQVYSVPFYLMTTDVATANGYTLAAGEAEAIIIGPDGAIMADYPSNDTTIDKVAISPGARYLALTRRFHGKELCEADVDFMGLNETSPVTPTESTTATPPKRELGNPAVALGIGALVLIAIAMLWREMRE</sequence>
<dbReference type="InterPro" id="IPR011047">
    <property type="entry name" value="Quinoprotein_ADH-like_sf"/>
</dbReference>
<name>A0A218P0N2_THECE</name>
<dbReference type="InterPro" id="IPR015943">
    <property type="entry name" value="WD40/YVTN_repeat-like_dom_sf"/>
</dbReference>
<organism evidence="2 3">
    <name type="scientific">Thermococcus celer Vu 13 = JCM 8558</name>
    <dbReference type="NCBI Taxonomy" id="1293037"/>
    <lineage>
        <taxon>Archaea</taxon>
        <taxon>Methanobacteriati</taxon>
        <taxon>Methanobacteriota</taxon>
        <taxon>Thermococci</taxon>
        <taxon>Thermococcales</taxon>
        <taxon>Thermococcaceae</taxon>
        <taxon>Thermococcus</taxon>
    </lineage>
</organism>
<dbReference type="AlphaFoldDB" id="A0A218P0N2"/>
<evidence type="ECO:0000256" key="1">
    <source>
        <dbReference type="SAM" id="Phobius"/>
    </source>
</evidence>
<evidence type="ECO:0008006" key="4">
    <source>
        <dbReference type="Google" id="ProtNLM"/>
    </source>
</evidence>